<feature type="signal peptide" evidence="7">
    <location>
        <begin position="1"/>
        <end position="31"/>
    </location>
</feature>
<sequence length="837" mass="88397">MLRPATPLTILFFVAFVLLLLSTISTPIVKGIPLASYNGITYGVFGTCQASGCSKIQIGYKNPSNDKTNFSLSSNTRHDLSSILIVHPIAALLTLICFILAATSHLHSPSHSPRYLLGLIILSVPTLLITLLAFLVDILLFIPHLAWGGWIVLAATILILASAIVTCAMRRTLVSRKARKKRIAENAEMNGENFYARQAAPPVMAMDRAESPPPLTNQPAVSGSMDDNKLPAFATFETKNGGDEDRIPLNTRTPSNKTLPSMPSSGGQAYSDDGFNRYGGPRRGGPNNIRGGHGGRYNGPRDEYGNLLPPSNAFGPIPPAERRRDMSEPPMRRQYSNETMNSQSSRGRGRGGYAPRGYGRGGPYGPGRGGPYGPGRGAYGPGNGRGGIPMGAMAAGAGAGMMADEYGRGQWPPPGYANGYPPEGRPGQYDGLGGPAGYGRSPSAPGYGRRPSPGPPSAPGGYGRQSPGPPSAPGGYRRQSPGPPSAPGGHRGPSPGGYGRGPSPPQQTIPGGYGRGPSPGGEYAYARQEAPPGQQPIDSYRNEPSPPLPFQHPGDGEIIGQAIEMDARTGSPGLASPQFPRTQLHDRDGDVQGLVGLQNQGANKEHRDSPMSLTSVYSGEQPYVPPRSVWAGVTRGVTPPPNTIALDPVELPTSNQNTMRRPRTSSLPQAHAPGHGRNQSSADAYYEDVDPRFVTPEIDTARQTQATQSSAAVPSSLMPGISQAPSDLPQAQHPTIETIDPSSSYEELQDGQMSPASDMTSISQRGVNPNWRPGTEGAGGQRSGQANLGVPGRREQRHQQQQRDMLLSSNPDFELPGGSGPHGRIPAGVRGQQGQAF</sequence>
<dbReference type="InterPro" id="IPR009571">
    <property type="entry name" value="SUR7/Rim9-like_fungi"/>
</dbReference>
<name>A0A8H6FCG2_9LECA</name>
<feature type="compositionally biased region" description="Gly residues" evidence="5">
    <location>
        <begin position="489"/>
        <end position="500"/>
    </location>
</feature>
<evidence type="ECO:0000313" key="8">
    <source>
        <dbReference type="EMBL" id="KAF6222754.1"/>
    </source>
</evidence>
<dbReference type="PANTHER" id="PTHR28013">
    <property type="entry name" value="PROTEIN DCV1-RELATED"/>
    <property type="match status" value="1"/>
</dbReference>
<keyword evidence="7" id="KW-0732">Signal</keyword>
<comment type="subcellular location">
    <subcellularLocation>
        <location evidence="1">Membrane</location>
        <topology evidence="1">Multi-pass membrane protein</topology>
    </subcellularLocation>
</comment>
<dbReference type="GO" id="GO:0032153">
    <property type="term" value="C:cell division site"/>
    <property type="evidence" value="ECO:0007669"/>
    <property type="project" value="TreeGrafter"/>
</dbReference>
<feature type="compositionally biased region" description="Low complexity" evidence="5">
    <location>
        <begin position="702"/>
        <end position="716"/>
    </location>
</feature>
<feature type="compositionally biased region" description="Gly residues" evidence="5">
    <location>
        <begin position="350"/>
        <end position="387"/>
    </location>
</feature>
<feature type="transmembrane region" description="Helical" evidence="6">
    <location>
        <begin position="147"/>
        <end position="169"/>
    </location>
</feature>
<feature type="compositionally biased region" description="Low complexity" evidence="5">
    <location>
        <begin position="439"/>
        <end position="451"/>
    </location>
</feature>
<comment type="caution">
    <text evidence="8">The sequence shown here is derived from an EMBL/GenBank/DDBJ whole genome shotgun (WGS) entry which is preliminary data.</text>
</comment>
<feature type="compositionally biased region" description="Polar residues" evidence="5">
    <location>
        <begin position="334"/>
        <end position="345"/>
    </location>
</feature>
<feature type="transmembrane region" description="Helical" evidence="6">
    <location>
        <begin position="80"/>
        <end position="103"/>
    </location>
</feature>
<dbReference type="GeneID" id="59329220"/>
<feature type="compositionally biased region" description="Basic and acidic residues" evidence="5">
    <location>
        <begin position="320"/>
        <end position="331"/>
    </location>
</feature>
<evidence type="ECO:0000256" key="4">
    <source>
        <dbReference type="ARBA" id="ARBA00023136"/>
    </source>
</evidence>
<evidence type="ECO:0008006" key="10">
    <source>
        <dbReference type="Google" id="ProtNLM"/>
    </source>
</evidence>
<organism evidence="8 9">
    <name type="scientific">Letharia lupina</name>
    <dbReference type="NCBI Taxonomy" id="560253"/>
    <lineage>
        <taxon>Eukaryota</taxon>
        <taxon>Fungi</taxon>
        <taxon>Dikarya</taxon>
        <taxon>Ascomycota</taxon>
        <taxon>Pezizomycotina</taxon>
        <taxon>Lecanoromycetes</taxon>
        <taxon>OSLEUM clade</taxon>
        <taxon>Lecanoromycetidae</taxon>
        <taxon>Lecanorales</taxon>
        <taxon>Lecanorineae</taxon>
        <taxon>Parmeliaceae</taxon>
        <taxon>Letharia</taxon>
    </lineage>
</organism>
<feature type="compositionally biased region" description="Polar residues" evidence="5">
    <location>
        <begin position="250"/>
        <end position="268"/>
    </location>
</feature>
<dbReference type="PANTHER" id="PTHR28013:SF3">
    <property type="entry name" value="PROTEIN DCV1-RELATED"/>
    <property type="match status" value="1"/>
</dbReference>
<dbReference type="Pfam" id="PF06687">
    <property type="entry name" value="SUR7"/>
    <property type="match status" value="1"/>
</dbReference>
<keyword evidence="3 6" id="KW-1133">Transmembrane helix</keyword>
<feature type="region of interest" description="Disordered" evidence="5">
    <location>
        <begin position="568"/>
        <end position="587"/>
    </location>
</feature>
<dbReference type="RefSeq" id="XP_037152100.1">
    <property type="nucleotide sequence ID" value="XM_037291738.1"/>
</dbReference>
<protein>
    <recommendedName>
        <fullName evidence="10">Pali-domain-containing protein</fullName>
    </recommendedName>
</protein>
<feature type="compositionally biased region" description="Polar residues" evidence="5">
    <location>
        <begin position="732"/>
        <end position="767"/>
    </location>
</feature>
<dbReference type="GO" id="GO:0005886">
    <property type="term" value="C:plasma membrane"/>
    <property type="evidence" value="ECO:0007669"/>
    <property type="project" value="InterPro"/>
</dbReference>
<feature type="region of interest" description="Disordered" evidence="5">
    <location>
        <begin position="236"/>
        <end position="387"/>
    </location>
</feature>
<feature type="chain" id="PRO_5034576112" description="Pali-domain-containing protein" evidence="7">
    <location>
        <begin position="32"/>
        <end position="837"/>
    </location>
</feature>
<reference evidence="8 9" key="1">
    <citation type="journal article" date="2020" name="Genomics">
        <title>Complete, high-quality genomes from long-read metagenomic sequencing of two wolf lichen thalli reveals enigmatic genome architecture.</title>
        <authorList>
            <person name="McKenzie S.K."/>
            <person name="Walston R.F."/>
            <person name="Allen J.L."/>
        </authorList>
    </citation>
    <scope>NUCLEOTIDE SEQUENCE [LARGE SCALE GENOMIC DNA]</scope>
    <source>
        <strain evidence="8">WasteWater1</strain>
    </source>
</reference>
<feature type="transmembrane region" description="Helical" evidence="6">
    <location>
        <begin position="115"/>
        <end position="141"/>
    </location>
</feature>
<keyword evidence="4 6" id="KW-0472">Membrane</keyword>
<evidence type="ECO:0000256" key="3">
    <source>
        <dbReference type="ARBA" id="ARBA00022989"/>
    </source>
</evidence>
<evidence type="ECO:0000256" key="5">
    <source>
        <dbReference type="SAM" id="MobiDB-lite"/>
    </source>
</evidence>
<dbReference type="Proteomes" id="UP000593566">
    <property type="component" value="Unassembled WGS sequence"/>
</dbReference>
<feature type="region of interest" description="Disordered" evidence="5">
    <location>
        <begin position="702"/>
        <end position="837"/>
    </location>
</feature>
<keyword evidence="9" id="KW-1185">Reference proteome</keyword>
<evidence type="ECO:0000256" key="7">
    <source>
        <dbReference type="SAM" id="SignalP"/>
    </source>
</evidence>
<dbReference type="AlphaFoldDB" id="A0A8H6FCG2"/>
<proteinExistence type="predicted"/>
<dbReference type="InterPro" id="IPR051380">
    <property type="entry name" value="pH-response_reg_palI/RIM9"/>
</dbReference>
<dbReference type="EMBL" id="JACCJB010000011">
    <property type="protein sequence ID" value="KAF6222754.1"/>
    <property type="molecule type" value="Genomic_DNA"/>
</dbReference>
<feature type="region of interest" description="Disordered" evidence="5">
    <location>
        <begin position="639"/>
        <end position="682"/>
    </location>
</feature>
<feature type="compositionally biased region" description="Polar residues" evidence="5">
    <location>
        <begin position="652"/>
        <end position="668"/>
    </location>
</feature>
<dbReference type="GO" id="GO:0035838">
    <property type="term" value="C:growing cell tip"/>
    <property type="evidence" value="ECO:0007669"/>
    <property type="project" value="TreeGrafter"/>
</dbReference>
<evidence type="ECO:0000256" key="2">
    <source>
        <dbReference type="ARBA" id="ARBA00022692"/>
    </source>
</evidence>
<feature type="region of interest" description="Disordered" evidence="5">
    <location>
        <begin position="599"/>
        <end position="620"/>
    </location>
</feature>
<evidence type="ECO:0000256" key="6">
    <source>
        <dbReference type="SAM" id="Phobius"/>
    </source>
</evidence>
<evidence type="ECO:0000313" key="9">
    <source>
        <dbReference type="Proteomes" id="UP000593566"/>
    </source>
</evidence>
<keyword evidence="2 6" id="KW-0812">Transmembrane</keyword>
<feature type="compositionally biased region" description="Low complexity" evidence="5">
    <location>
        <begin position="276"/>
        <end position="290"/>
    </location>
</feature>
<gene>
    <name evidence="8" type="ORF">HO133_000802</name>
</gene>
<feature type="region of interest" description="Disordered" evidence="5">
    <location>
        <begin position="403"/>
        <end position="561"/>
    </location>
</feature>
<accession>A0A8H6FCG2</accession>
<evidence type="ECO:0000256" key="1">
    <source>
        <dbReference type="ARBA" id="ARBA00004141"/>
    </source>
</evidence>